<organism evidence="2 3">
    <name type="scientific">Marchantia polymorpha</name>
    <name type="common">Common liverwort</name>
    <name type="synonym">Marchantia aquatica</name>
    <dbReference type="NCBI Taxonomy" id="3197"/>
    <lineage>
        <taxon>Eukaryota</taxon>
        <taxon>Viridiplantae</taxon>
        <taxon>Streptophyta</taxon>
        <taxon>Embryophyta</taxon>
        <taxon>Marchantiophyta</taxon>
        <taxon>Marchantiopsida</taxon>
        <taxon>Marchantiidae</taxon>
        <taxon>Marchantiales</taxon>
        <taxon>Marchantiaceae</taxon>
        <taxon>Marchantia</taxon>
    </lineage>
</organism>
<evidence type="ECO:0000313" key="2">
    <source>
        <dbReference type="EMBL" id="PTQ28564.1"/>
    </source>
</evidence>
<reference evidence="3" key="1">
    <citation type="journal article" date="2017" name="Cell">
        <title>Insights into land plant evolution garnered from the Marchantia polymorpha genome.</title>
        <authorList>
            <person name="Bowman J.L."/>
            <person name="Kohchi T."/>
            <person name="Yamato K.T."/>
            <person name="Jenkins J."/>
            <person name="Shu S."/>
            <person name="Ishizaki K."/>
            <person name="Yamaoka S."/>
            <person name="Nishihama R."/>
            <person name="Nakamura Y."/>
            <person name="Berger F."/>
            <person name="Adam C."/>
            <person name="Aki S.S."/>
            <person name="Althoff F."/>
            <person name="Araki T."/>
            <person name="Arteaga-Vazquez M.A."/>
            <person name="Balasubrmanian S."/>
            <person name="Barry K."/>
            <person name="Bauer D."/>
            <person name="Boehm C.R."/>
            <person name="Briginshaw L."/>
            <person name="Caballero-Perez J."/>
            <person name="Catarino B."/>
            <person name="Chen F."/>
            <person name="Chiyoda S."/>
            <person name="Chovatia M."/>
            <person name="Davies K.M."/>
            <person name="Delmans M."/>
            <person name="Demura T."/>
            <person name="Dierschke T."/>
            <person name="Dolan L."/>
            <person name="Dorantes-Acosta A.E."/>
            <person name="Eklund D.M."/>
            <person name="Florent S.N."/>
            <person name="Flores-Sandoval E."/>
            <person name="Fujiyama A."/>
            <person name="Fukuzawa H."/>
            <person name="Galik B."/>
            <person name="Grimanelli D."/>
            <person name="Grimwood J."/>
            <person name="Grossniklaus U."/>
            <person name="Hamada T."/>
            <person name="Haseloff J."/>
            <person name="Hetherington A.J."/>
            <person name="Higo A."/>
            <person name="Hirakawa Y."/>
            <person name="Hundley H.N."/>
            <person name="Ikeda Y."/>
            <person name="Inoue K."/>
            <person name="Inoue S.I."/>
            <person name="Ishida S."/>
            <person name="Jia Q."/>
            <person name="Kakita M."/>
            <person name="Kanazawa T."/>
            <person name="Kawai Y."/>
            <person name="Kawashima T."/>
            <person name="Kennedy M."/>
            <person name="Kinose K."/>
            <person name="Kinoshita T."/>
            <person name="Kohara Y."/>
            <person name="Koide E."/>
            <person name="Komatsu K."/>
            <person name="Kopischke S."/>
            <person name="Kubo M."/>
            <person name="Kyozuka J."/>
            <person name="Lagercrantz U."/>
            <person name="Lin S.S."/>
            <person name="Lindquist E."/>
            <person name="Lipzen A.M."/>
            <person name="Lu C.W."/>
            <person name="De Luna E."/>
            <person name="Martienssen R.A."/>
            <person name="Minamino N."/>
            <person name="Mizutani M."/>
            <person name="Mizutani M."/>
            <person name="Mochizuki N."/>
            <person name="Monte I."/>
            <person name="Mosher R."/>
            <person name="Nagasaki H."/>
            <person name="Nakagami H."/>
            <person name="Naramoto S."/>
            <person name="Nishitani K."/>
            <person name="Ohtani M."/>
            <person name="Okamoto T."/>
            <person name="Okumura M."/>
            <person name="Phillips J."/>
            <person name="Pollak B."/>
            <person name="Reinders A."/>
            <person name="Rovekamp M."/>
            <person name="Sano R."/>
            <person name="Sawa S."/>
            <person name="Schmid M.W."/>
            <person name="Shirakawa M."/>
            <person name="Solano R."/>
            <person name="Spunde A."/>
            <person name="Suetsugu N."/>
            <person name="Sugano S."/>
            <person name="Sugiyama A."/>
            <person name="Sun R."/>
            <person name="Suzuki Y."/>
            <person name="Takenaka M."/>
            <person name="Takezawa D."/>
            <person name="Tomogane H."/>
            <person name="Tsuzuki M."/>
            <person name="Ueda T."/>
            <person name="Umeda M."/>
            <person name="Ward J.M."/>
            <person name="Watanabe Y."/>
            <person name="Yazaki K."/>
            <person name="Yokoyama R."/>
            <person name="Yoshitake Y."/>
            <person name="Yotsui I."/>
            <person name="Zachgo S."/>
            <person name="Schmutz J."/>
        </authorList>
    </citation>
    <scope>NUCLEOTIDE SEQUENCE [LARGE SCALE GENOMIC DNA]</scope>
    <source>
        <strain evidence="3">Tak-1</strain>
    </source>
</reference>
<dbReference type="EMBL" id="KZ772830">
    <property type="protein sequence ID" value="PTQ28564.1"/>
    <property type="molecule type" value="Genomic_DNA"/>
</dbReference>
<protein>
    <submittedName>
        <fullName evidence="2">Uncharacterized protein</fullName>
    </submittedName>
</protein>
<keyword evidence="3" id="KW-1185">Reference proteome</keyword>
<sequence length="56" mass="6824">MLPWWLLRVQLPWSMQGSDALIGGQEMETQWTYTTCELAYCFRLYCLRLFCKVRTW</sequence>
<feature type="chain" id="PRO_5015319748" evidence="1">
    <location>
        <begin position="21"/>
        <end position="56"/>
    </location>
</feature>
<accession>A0A2R6W3X4</accession>
<dbReference type="AlphaFoldDB" id="A0A2R6W3X4"/>
<evidence type="ECO:0000256" key="1">
    <source>
        <dbReference type="SAM" id="SignalP"/>
    </source>
</evidence>
<proteinExistence type="predicted"/>
<evidence type="ECO:0000313" key="3">
    <source>
        <dbReference type="Proteomes" id="UP000244005"/>
    </source>
</evidence>
<keyword evidence="1" id="KW-0732">Signal</keyword>
<feature type="signal peptide" evidence="1">
    <location>
        <begin position="1"/>
        <end position="20"/>
    </location>
</feature>
<gene>
    <name evidence="2" type="ORF">MARPO_0160s0016</name>
</gene>
<name>A0A2R6W3X4_MARPO</name>
<dbReference type="Proteomes" id="UP000244005">
    <property type="component" value="Unassembled WGS sequence"/>
</dbReference>